<dbReference type="Proteomes" id="UP000827721">
    <property type="component" value="Unassembled WGS sequence"/>
</dbReference>
<dbReference type="Gene3D" id="1.25.70.10">
    <property type="entry name" value="Transcription termination factor 3, mitochondrial"/>
    <property type="match status" value="1"/>
</dbReference>
<keyword evidence="5" id="KW-1185">Reference proteome</keyword>
<dbReference type="Pfam" id="PF02536">
    <property type="entry name" value="mTERF"/>
    <property type="match status" value="2"/>
</dbReference>
<dbReference type="EMBL" id="JAFEMO010000008">
    <property type="protein sequence ID" value="KAH7565869.1"/>
    <property type="molecule type" value="Genomic_DNA"/>
</dbReference>
<evidence type="ECO:0000313" key="4">
    <source>
        <dbReference type="EMBL" id="KAH7565869.1"/>
    </source>
</evidence>
<evidence type="ECO:0000256" key="2">
    <source>
        <dbReference type="ARBA" id="ARBA00022472"/>
    </source>
</evidence>
<dbReference type="InterPro" id="IPR003690">
    <property type="entry name" value="MTERF"/>
</dbReference>
<organism evidence="4 5">
    <name type="scientific">Xanthoceras sorbifolium</name>
    <dbReference type="NCBI Taxonomy" id="99658"/>
    <lineage>
        <taxon>Eukaryota</taxon>
        <taxon>Viridiplantae</taxon>
        <taxon>Streptophyta</taxon>
        <taxon>Embryophyta</taxon>
        <taxon>Tracheophyta</taxon>
        <taxon>Spermatophyta</taxon>
        <taxon>Magnoliopsida</taxon>
        <taxon>eudicotyledons</taxon>
        <taxon>Gunneridae</taxon>
        <taxon>Pentapetalae</taxon>
        <taxon>rosids</taxon>
        <taxon>malvids</taxon>
        <taxon>Sapindales</taxon>
        <taxon>Sapindaceae</taxon>
        <taxon>Xanthoceroideae</taxon>
        <taxon>Xanthoceras</taxon>
    </lineage>
</organism>
<keyword evidence="2" id="KW-0805">Transcription regulation</keyword>
<name>A0ABQ8HNF2_9ROSI</name>
<dbReference type="SMART" id="SM00733">
    <property type="entry name" value="Mterf"/>
    <property type="match status" value="7"/>
</dbReference>
<proteinExistence type="inferred from homology"/>
<dbReference type="PANTHER" id="PTHR13068:SF173">
    <property type="entry name" value="EMB|CAB62602.1"/>
    <property type="match status" value="1"/>
</dbReference>
<protein>
    <submittedName>
        <fullName evidence="4">Uncharacterized protein</fullName>
    </submittedName>
</protein>
<sequence length="391" mass="45192">MQTVKSLRLQVLQKIYAKATEPILYMFSSLTKTPTQTPNTLLFNYLIETLNFPKTEAQSISARFSNVKSLENPHCVLHYLRSLGFSETEIRSSVRYTPQILFSDVDKTLKPKIEFFQEMGIVGSHLGKFISNNSGLVTNSLQNMLIPCTQILKKILVNDKSNQYLIRVLRRFSWLISMNPERRLLRNIAFLESCGIVGSQLSYLLKTKPRLFLTEESKLRDLVVRVSDMGFSFHSKQFVYGLCIVSSLSKETFDRKLELLRSFGFTNNEAMEMFRKQSMMFGKSEEQLKLQLDFFMNKIELNKEVLIRAPCCLTYSLAERVIPRYRVMQILKSKRLLLKKEPSVVSVLILSEEKFLEKFVATFRDDAEELLVAYRGHLLDSSSSEDKEKSG</sequence>
<dbReference type="InterPro" id="IPR038538">
    <property type="entry name" value="MTERF_sf"/>
</dbReference>
<reference evidence="4 5" key="1">
    <citation type="submission" date="2021-02" db="EMBL/GenBank/DDBJ databases">
        <title>Plant Genome Project.</title>
        <authorList>
            <person name="Zhang R.-G."/>
        </authorList>
    </citation>
    <scope>NUCLEOTIDE SEQUENCE [LARGE SCALE GENOMIC DNA]</scope>
    <source>
        <tissue evidence="4">Leaves</tissue>
    </source>
</reference>
<evidence type="ECO:0000256" key="1">
    <source>
        <dbReference type="ARBA" id="ARBA00007692"/>
    </source>
</evidence>
<evidence type="ECO:0000313" key="5">
    <source>
        <dbReference type="Proteomes" id="UP000827721"/>
    </source>
</evidence>
<accession>A0ABQ8HNF2</accession>
<comment type="similarity">
    <text evidence="1">Belongs to the mTERF family.</text>
</comment>
<evidence type="ECO:0000256" key="3">
    <source>
        <dbReference type="ARBA" id="ARBA00022946"/>
    </source>
</evidence>
<comment type="caution">
    <text evidence="4">The sequence shown here is derived from an EMBL/GenBank/DDBJ whole genome shotgun (WGS) entry which is preliminary data.</text>
</comment>
<gene>
    <name evidence="4" type="ORF">JRO89_XS08G0028500</name>
</gene>
<keyword evidence="2" id="KW-0804">Transcription</keyword>
<keyword evidence="3" id="KW-0809">Transit peptide</keyword>
<keyword evidence="2" id="KW-0806">Transcription termination</keyword>
<dbReference type="PANTHER" id="PTHR13068">
    <property type="entry name" value="CGI-12 PROTEIN-RELATED"/>
    <property type="match status" value="1"/>
</dbReference>